<dbReference type="Proteomes" id="UP000307943">
    <property type="component" value="Unassembled WGS sequence"/>
</dbReference>
<evidence type="ECO:0000313" key="1">
    <source>
        <dbReference type="EMBL" id="TNJ61545.1"/>
    </source>
</evidence>
<dbReference type="EMBL" id="VDCQ01000074">
    <property type="protein sequence ID" value="TNJ61545.1"/>
    <property type="molecule type" value="Genomic_DNA"/>
</dbReference>
<evidence type="ECO:0000313" key="2">
    <source>
        <dbReference type="Proteomes" id="UP000307943"/>
    </source>
</evidence>
<reference evidence="1 2" key="1">
    <citation type="submission" date="2019-05" db="EMBL/GenBank/DDBJ databases">
        <title>We sequenced the genome of Paenibacillus hemerocallicola KCTC 33185 for further insight into its adaptation and study the phylogeny of Paenibacillus.</title>
        <authorList>
            <person name="Narsing Rao M.P."/>
        </authorList>
    </citation>
    <scope>NUCLEOTIDE SEQUENCE [LARGE SCALE GENOMIC DNA]</scope>
    <source>
        <strain evidence="1 2">KCTC 33185</strain>
    </source>
</reference>
<proteinExistence type="predicted"/>
<name>A0A5C4SZ32_9BACL</name>
<protein>
    <submittedName>
        <fullName evidence="1">Uncharacterized protein</fullName>
    </submittedName>
</protein>
<dbReference type="RefSeq" id="WP_176706715.1">
    <property type="nucleotide sequence ID" value="NZ_VDCQ01000074.1"/>
</dbReference>
<dbReference type="AlphaFoldDB" id="A0A5C4SZ32"/>
<sequence>MCRLVENYDIDKGMEYINSHLDHAVAIKEKLVQAFPGAYGMHFSMHFGPFLKETLGSAKKQKAYNEIVHFLDHLTITKEMENDLEHIIPLMEAEDVENIHSTIQDAIDDTDKYIMNHQKELEAYMVFRTSESYQSTPAYKMQQLLMEFQQNSGYYEIFIANLKIISRRLSRVYRKTPQGK</sequence>
<accession>A0A5C4SZ32</accession>
<organism evidence="1 2">
    <name type="scientific">Paenibacillus hemerocallicola</name>
    <dbReference type="NCBI Taxonomy" id="1172614"/>
    <lineage>
        <taxon>Bacteria</taxon>
        <taxon>Bacillati</taxon>
        <taxon>Bacillota</taxon>
        <taxon>Bacilli</taxon>
        <taxon>Bacillales</taxon>
        <taxon>Paenibacillaceae</taxon>
        <taxon>Paenibacillus</taxon>
    </lineage>
</organism>
<gene>
    <name evidence="1" type="ORF">FE784_34280</name>
</gene>
<keyword evidence="2" id="KW-1185">Reference proteome</keyword>
<comment type="caution">
    <text evidence="1">The sequence shown here is derived from an EMBL/GenBank/DDBJ whole genome shotgun (WGS) entry which is preliminary data.</text>
</comment>